<dbReference type="EMBL" id="FQVT01000002">
    <property type="protein sequence ID" value="SHF79537.1"/>
    <property type="molecule type" value="Genomic_DNA"/>
</dbReference>
<organism evidence="2 3">
    <name type="scientific">Salegentibacter echinorum</name>
    <dbReference type="NCBI Taxonomy" id="1073325"/>
    <lineage>
        <taxon>Bacteria</taxon>
        <taxon>Pseudomonadati</taxon>
        <taxon>Bacteroidota</taxon>
        <taxon>Flavobacteriia</taxon>
        <taxon>Flavobacteriales</taxon>
        <taxon>Flavobacteriaceae</taxon>
        <taxon>Salegentibacter</taxon>
    </lineage>
</organism>
<dbReference type="Proteomes" id="UP000183945">
    <property type="component" value="Unassembled WGS sequence"/>
</dbReference>
<dbReference type="RefSeq" id="WP_072877613.1">
    <property type="nucleotide sequence ID" value="NZ_FQVT01000002.1"/>
</dbReference>
<name>A0A1M5EK15_SALEC</name>
<reference evidence="3" key="1">
    <citation type="submission" date="2016-11" db="EMBL/GenBank/DDBJ databases">
        <authorList>
            <person name="Varghese N."/>
            <person name="Submissions S."/>
        </authorList>
    </citation>
    <scope>NUCLEOTIDE SEQUENCE [LARGE SCALE GENOMIC DNA]</scope>
    <source>
        <strain evidence="3">DSM 24579</strain>
    </source>
</reference>
<protein>
    <submittedName>
        <fullName evidence="2">Pimeloyl-ACP methyl ester carboxylesterase</fullName>
    </submittedName>
</protein>
<dbReference type="AlphaFoldDB" id="A0A1M5EK15"/>
<evidence type="ECO:0000313" key="3">
    <source>
        <dbReference type="Proteomes" id="UP000183945"/>
    </source>
</evidence>
<evidence type="ECO:0000313" key="2">
    <source>
        <dbReference type="EMBL" id="SHF79537.1"/>
    </source>
</evidence>
<dbReference type="Gene3D" id="3.40.50.1820">
    <property type="entry name" value="alpha/beta hydrolase"/>
    <property type="match status" value="1"/>
</dbReference>
<dbReference type="PANTHER" id="PTHR43798">
    <property type="entry name" value="MONOACYLGLYCEROL LIPASE"/>
    <property type="match status" value="1"/>
</dbReference>
<dbReference type="InterPro" id="IPR029058">
    <property type="entry name" value="AB_hydrolase_fold"/>
</dbReference>
<keyword evidence="3" id="KW-1185">Reference proteome</keyword>
<dbReference type="STRING" id="1073325.SAMN05444483_102407"/>
<sequence>MRKTTYKKAAIHYTVKGTGNPLVLLHGFLESKEIWTDFAEELSLKRQVVCIDLPGHGDSGSFGSIHSMGEMAEAVKTVLDELNIKKVALAGHSMGGYVGLELCYKFPMLLNALVLVNSTPFADDDKRKINRDRAANFVLRNKNAFVKMAIANLMTRENYKRFKPQLEVIKLRALNIPKTGIYAAIKGMKVRKDHLELFANFEHQKIIVAGINDPIVDYNTIKLISKRCGSEFKSLPDGHLSFLENKKELLEILQFID</sequence>
<accession>A0A1M5EK15</accession>
<gene>
    <name evidence="2" type="ORF">SAMN05444483_102407</name>
</gene>
<dbReference type="Pfam" id="PF00561">
    <property type="entry name" value="Abhydrolase_1"/>
    <property type="match status" value="1"/>
</dbReference>
<feature type="domain" description="AB hydrolase-1" evidence="1">
    <location>
        <begin position="20"/>
        <end position="245"/>
    </location>
</feature>
<dbReference type="SUPFAM" id="SSF53474">
    <property type="entry name" value="alpha/beta-Hydrolases"/>
    <property type="match status" value="1"/>
</dbReference>
<dbReference type="InterPro" id="IPR000073">
    <property type="entry name" value="AB_hydrolase_1"/>
</dbReference>
<dbReference type="InterPro" id="IPR050266">
    <property type="entry name" value="AB_hydrolase_sf"/>
</dbReference>
<dbReference type="PRINTS" id="PR00111">
    <property type="entry name" value="ABHYDROLASE"/>
</dbReference>
<evidence type="ECO:0000259" key="1">
    <source>
        <dbReference type="Pfam" id="PF00561"/>
    </source>
</evidence>
<proteinExistence type="predicted"/>